<dbReference type="SUPFAM" id="SSF48239">
    <property type="entry name" value="Terpenoid cyclases/Protein prenyltransferases"/>
    <property type="match status" value="1"/>
</dbReference>
<evidence type="ECO:0000313" key="3">
    <source>
        <dbReference type="Proteomes" id="UP000774570"/>
    </source>
</evidence>
<sequence length="537" mass="55768">MDGAGTARYPDTPPAAAAAGIAGAAADLVRGLVAWPWGQVAPSVYETGRLVTLVPWLTGDGERVAYLLREQRTDGGWGAPDDGYALVPTLSAVEALLSVAHRPGRGADPAVIAAAEGGLAKLAAMLPGPGRDRLPDMPAIELIVPSLAARIARHLADPPAGLAHRRGLVLPLPAGMGEEKIGHIRTALAAGVQIPQKLLHALEIAGDAARGLPGVRPEQTGTIGASPAATAAWLGDRPPADPSHPARWHLETVSDWHGGPVPVGYPLTVFERGWVLAWLARAGVPVHVPPELVLSLTAPIGEGGTPAAAGLPADADTTAGALYALALLGAPHRPDALWAYETPSHFCTWTGEDGFSITTNAHVLEAFGGYLESGGADDDPRYAATVVKTAGWLRLQQRDDGSWTDRWHASPYYATVCCALALERFGGAAAGGAVERARRWVLDTQRPDGSWGHWQGTAEETAYAVQILLMTGGPDPACTDAARRAAPVLAAALDGDGTDGAPAMWHDKDLYRPTAIVRAAVVAAAHLLESASGLMDK</sequence>
<dbReference type="EMBL" id="JAIBOA010000014">
    <property type="protein sequence ID" value="MBW8485071.1"/>
    <property type="molecule type" value="Genomic_DNA"/>
</dbReference>
<dbReference type="PANTHER" id="PTHR31739">
    <property type="entry name" value="ENT-COPALYL DIPHOSPHATE SYNTHASE, CHLOROPLASTIC"/>
    <property type="match status" value="1"/>
</dbReference>
<dbReference type="InterPro" id="IPR008930">
    <property type="entry name" value="Terpenoid_cyclase/PrenylTrfase"/>
</dbReference>
<dbReference type="InterPro" id="IPR032696">
    <property type="entry name" value="SQ_cyclase_C"/>
</dbReference>
<name>A0ABS7FXN6_9ACTN</name>
<evidence type="ECO:0000313" key="2">
    <source>
        <dbReference type="EMBL" id="MBW8485071.1"/>
    </source>
</evidence>
<organism evidence="2 3">
    <name type="scientific">Actinomadura parmotrematis</name>
    <dbReference type="NCBI Taxonomy" id="2864039"/>
    <lineage>
        <taxon>Bacteria</taxon>
        <taxon>Bacillati</taxon>
        <taxon>Actinomycetota</taxon>
        <taxon>Actinomycetes</taxon>
        <taxon>Streptosporangiales</taxon>
        <taxon>Thermomonosporaceae</taxon>
        <taxon>Actinomadura</taxon>
    </lineage>
</organism>
<gene>
    <name evidence="2" type="ORF">K1Y72_21995</name>
</gene>
<accession>A0ABS7FXN6</accession>
<reference evidence="2 3" key="1">
    <citation type="submission" date="2021-07" db="EMBL/GenBank/DDBJ databases">
        <title>Actinomadura sp. PM05-2 isolated from lichen.</title>
        <authorList>
            <person name="Somphong A."/>
            <person name="Phongsopitanun W."/>
            <person name="Tanasupawat S."/>
            <person name="Peongsungnone V."/>
        </authorList>
    </citation>
    <scope>NUCLEOTIDE SEQUENCE [LARGE SCALE GENOMIC DNA]</scope>
    <source>
        <strain evidence="2 3">PM05-2</strain>
    </source>
</reference>
<dbReference type="PANTHER" id="PTHR31739:SF25">
    <property type="entry name" value="(E,E)-GERANYLLINALOOL SYNTHASE"/>
    <property type="match status" value="1"/>
</dbReference>
<dbReference type="Gene3D" id="1.50.10.160">
    <property type="match status" value="1"/>
</dbReference>
<protein>
    <recommendedName>
        <fullName evidence="1">Squalene cyclase C-terminal domain-containing protein</fullName>
    </recommendedName>
</protein>
<keyword evidence="3" id="KW-1185">Reference proteome</keyword>
<dbReference type="Pfam" id="PF13243">
    <property type="entry name" value="SQHop_cyclase_C"/>
    <property type="match status" value="1"/>
</dbReference>
<dbReference type="Proteomes" id="UP000774570">
    <property type="component" value="Unassembled WGS sequence"/>
</dbReference>
<comment type="caution">
    <text evidence="2">The sequence shown here is derived from an EMBL/GenBank/DDBJ whole genome shotgun (WGS) entry which is preliminary data.</text>
</comment>
<dbReference type="InterPro" id="IPR050148">
    <property type="entry name" value="Terpene_synthase-like"/>
</dbReference>
<evidence type="ECO:0000259" key="1">
    <source>
        <dbReference type="Pfam" id="PF13243"/>
    </source>
</evidence>
<dbReference type="Gene3D" id="1.50.10.20">
    <property type="match status" value="1"/>
</dbReference>
<feature type="domain" description="Squalene cyclase C-terminal" evidence="1">
    <location>
        <begin position="361"/>
        <end position="462"/>
    </location>
</feature>
<proteinExistence type="predicted"/>